<dbReference type="Gene3D" id="3.30.710.10">
    <property type="entry name" value="Potassium Channel Kv1.1, Chain A"/>
    <property type="match status" value="1"/>
</dbReference>
<dbReference type="InterPro" id="IPR002083">
    <property type="entry name" value="MATH/TRAF_dom"/>
</dbReference>
<dbReference type="Pfam" id="PF00651">
    <property type="entry name" value="BTB"/>
    <property type="match status" value="1"/>
</dbReference>
<dbReference type="AlphaFoldDB" id="A0A813IR46"/>
<feature type="region of interest" description="Disordered" evidence="2">
    <location>
        <begin position="453"/>
        <end position="481"/>
    </location>
</feature>
<evidence type="ECO:0000256" key="1">
    <source>
        <dbReference type="SAM" id="Coils"/>
    </source>
</evidence>
<reference evidence="4" key="1">
    <citation type="submission" date="2021-02" db="EMBL/GenBank/DDBJ databases">
        <authorList>
            <person name="Dougan E. K."/>
            <person name="Rhodes N."/>
            <person name="Thang M."/>
            <person name="Chan C."/>
        </authorList>
    </citation>
    <scope>NUCLEOTIDE SEQUENCE</scope>
</reference>
<dbReference type="CDD" id="cd00121">
    <property type="entry name" value="MATH"/>
    <property type="match status" value="1"/>
</dbReference>
<comment type="caution">
    <text evidence="4">The sequence shown here is derived from an EMBL/GenBank/DDBJ whole genome shotgun (WGS) entry which is preliminary data.</text>
</comment>
<proteinExistence type="predicted"/>
<evidence type="ECO:0000259" key="3">
    <source>
        <dbReference type="Pfam" id="PF00651"/>
    </source>
</evidence>
<dbReference type="SUPFAM" id="SSF54695">
    <property type="entry name" value="POZ domain"/>
    <property type="match status" value="1"/>
</dbReference>
<evidence type="ECO:0000313" key="5">
    <source>
        <dbReference type="Proteomes" id="UP000626109"/>
    </source>
</evidence>
<dbReference type="Proteomes" id="UP000626109">
    <property type="component" value="Unassembled WGS sequence"/>
</dbReference>
<feature type="coiled-coil region" evidence="1">
    <location>
        <begin position="508"/>
        <end position="535"/>
    </location>
</feature>
<name>A0A813IR46_POLGL</name>
<keyword evidence="1" id="KW-0175">Coiled coil</keyword>
<organism evidence="4 5">
    <name type="scientific">Polarella glacialis</name>
    <name type="common">Dinoflagellate</name>
    <dbReference type="NCBI Taxonomy" id="89957"/>
    <lineage>
        <taxon>Eukaryota</taxon>
        <taxon>Sar</taxon>
        <taxon>Alveolata</taxon>
        <taxon>Dinophyceae</taxon>
        <taxon>Suessiales</taxon>
        <taxon>Suessiaceae</taxon>
        <taxon>Polarella</taxon>
    </lineage>
</organism>
<dbReference type="InterPro" id="IPR000210">
    <property type="entry name" value="BTB/POZ_dom"/>
</dbReference>
<accession>A0A813IR46</accession>
<dbReference type="InterPro" id="IPR011333">
    <property type="entry name" value="SKP1/BTB/POZ_sf"/>
</dbReference>
<dbReference type="InterPro" id="IPR051481">
    <property type="entry name" value="BTB-POZ/Galectin-3-binding"/>
</dbReference>
<protein>
    <recommendedName>
        <fullName evidence="3">BTB domain-containing protein</fullName>
    </recommendedName>
</protein>
<dbReference type="PANTHER" id="PTHR24410">
    <property type="entry name" value="HL07962P-RELATED"/>
    <property type="match status" value="1"/>
</dbReference>
<sequence length="623" mass="68491">MLSSAFSESSSSSPIDISDMSPAVFEGLLSFLYRGCIDDLSPTTASDILRAADKVCMEGLVTYCIEYLLDGNLSSKSCCGLLRMASELGKYGRSPVWKPLHQGCLVYIRDHLAQVLQEEGGQAFLRLDQASLYLLLQETTLTLAADRNLLLSIWSLVRRWFEENIGAGDIKSIYKQAQSKSFAELEFLESVEFSFKLEGISKDMALDKAWLSEDFAVCGYTFSLQVERASARKDVEGAADYYGCFIMARSRPAILSDWGCVPAYQFELVHPTKGNLLLFTQSAELIPLEPFPGGGRGIAKAARILEVELPESGYVIDGCATVKATMKEDPLLGLCSAAAVLDFGAQAQDVLRAFPCGNLLDILRSYSLAIRDEDDLLDALVQFAEGAGEEEEQEQEVFDQVDKAAATLRMEHIHFAKLLNAAQGSRALQRSHVFAEAFKKLLKEMFQISSNRPVGSYPSNASHAMPERPRRGNAGIPEVRGGDTANLDDLIQWILNPSSGLAETKRILSETLETKSEVQRELKRLKSEASKMDVLCQIEKAILISAPRVSDPLRVSGLALQIFRSLDYDKTQQEERNENRCEDLPEHLIQAVLAKALELDPGFAAAAARHESKGEGVCTGAEA</sequence>
<evidence type="ECO:0000256" key="2">
    <source>
        <dbReference type="SAM" id="MobiDB-lite"/>
    </source>
</evidence>
<gene>
    <name evidence="4" type="ORF">PGLA2088_LOCUS11257</name>
</gene>
<evidence type="ECO:0000313" key="4">
    <source>
        <dbReference type="EMBL" id="CAE8654851.1"/>
    </source>
</evidence>
<feature type="compositionally biased region" description="Polar residues" evidence="2">
    <location>
        <begin position="453"/>
        <end position="462"/>
    </location>
</feature>
<dbReference type="EMBL" id="CAJNNW010012922">
    <property type="protein sequence ID" value="CAE8654851.1"/>
    <property type="molecule type" value="Genomic_DNA"/>
</dbReference>
<feature type="domain" description="BTB" evidence="3">
    <location>
        <begin position="6"/>
        <end position="69"/>
    </location>
</feature>
<dbReference type="PANTHER" id="PTHR24410:SF23">
    <property type="entry name" value="BTB DOMAIN-CONTAINING PROTEIN-RELATED"/>
    <property type="match status" value="1"/>
</dbReference>